<dbReference type="Pfam" id="PF13673">
    <property type="entry name" value="Acetyltransf_10"/>
    <property type="match status" value="1"/>
</dbReference>
<name>A0ABS4ECA0_9FIRM</name>
<dbReference type="Gene3D" id="3.40.630.30">
    <property type="match status" value="1"/>
</dbReference>
<comment type="caution">
    <text evidence="2">The sequence shown here is derived from an EMBL/GenBank/DDBJ whole genome shotgun (WGS) entry which is preliminary data.</text>
</comment>
<dbReference type="CDD" id="cd04301">
    <property type="entry name" value="NAT_SF"/>
    <property type="match status" value="1"/>
</dbReference>
<accession>A0ABS4ECA0</accession>
<proteinExistence type="predicted"/>
<feature type="domain" description="N-acetyltransferase" evidence="1">
    <location>
        <begin position="6"/>
        <end position="148"/>
    </location>
</feature>
<protein>
    <submittedName>
        <fullName evidence="2">ElaA protein</fullName>
    </submittedName>
</protein>
<keyword evidence="3" id="KW-1185">Reference proteome</keyword>
<dbReference type="InterPro" id="IPR016181">
    <property type="entry name" value="Acyl_CoA_acyltransferase"/>
</dbReference>
<dbReference type="Proteomes" id="UP000767291">
    <property type="component" value="Unassembled WGS sequence"/>
</dbReference>
<evidence type="ECO:0000259" key="1">
    <source>
        <dbReference type="PROSITE" id="PS51186"/>
    </source>
</evidence>
<organism evidence="2 3">
    <name type="scientific">Metaclostridioides mangenotii</name>
    <dbReference type="NCBI Taxonomy" id="1540"/>
    <lineage>
        <taxon>Bacteria</taxon>
        <taxon>Bacillati</taxon>
        <taxon>Bacillota</taxon>
        <taxon>Clostridia</taxon>
        <taxon>Peptostreptococcales</taxon>
        <taxon>Peptostreptococcaceae</taxon>
        <taxon>Metaclostridioides</taxon>
    </lineage>
</organism>
<dbReference type="PROSITE" id="PS51186">
    <property type="entry name" value="GNAT"/>
    <property type="match status" value="1"/>
</dbReference>
<evidence type="ECO:0000313" key="3">
    <source>
        <dbReference type="Proteomes" id="UP000767291"/>
    </source>
</evidence>
<dbReference type="SUPFAM" id="SSF55729">
    <property type="entry name" value="Acyl-CoA N-acyltransferases (Nat)"/>
    <property type="match status" value="1"/>
</dbReference>
<sequence>MNFQIKKFEDLTADEIYEILRIRSEVFVVEQNCAFQDCDNDDQNSYHIFTAENDRIVSYLRVLKKGISYNEISIGRVLVAKDHRDKGVAKELLIKAIEFIENTLNECEIRISAQEYLKEFYSSLGFEISSDMYLEDEIPHIEMYYNSSK</sequence>
<dbReference type="RefSeq" id="WP_209456977.1">
    <property type="nucleotide sequence ID" value="NZ_BAAACS010000011.1"/>
</dbReference>
<evidence type="ECO:0000313" key="2">
    <source>
        <dbReference type="EMBL" id="MBP1855560.1"/>
    </source>
</evidence>
<gene>
    <name evidence="2" type="ORF">J2Z43_001955</name>
</gene>
<dbReference type="InterPro" id="IPR000182">
    <property type="entry name" value="GNAT_dom"/>
</dbReference>
<dbReference type="EMBL" id="JAGGJX010000003">
    <property type="protein sequence ID" value="MBP1855560.1"/>
    <property type="molecule type" value="Genomic_DNA"/>
</dbReference>
<reference evidence="2 3" key="1">
    <citation type="submission" date="2021-03" db="EMBL/GenBank/DDBJ databases">
        <title>Genomic Encyclopedia of Type Strains, Phase IV (KMG-IV): sequencing the most valuable type-strain genomes for metagenomic binning, comparative biology and taxonomic classification.</title>
        <authorList>
            <person name="Goeker M."/>
        </authorList>
    </citation>
    <scope>NUCLEOTIDE SEQUENCE [LARGE SCALE GENOMIC DNA]</scope>
    <source>
        <strain evidence="2 3">DSM 1289</strain>
    </source>
</reference>